<gene>
    <name evidence="4" type="ORF">HNR40_002605</name>
</gene>
<evidence type="ECO:0000256" key="1">
    <source>
        <dbReference type="ARBA" id="ARBA00022450"/>
    </source>
</evidence>
<dbReference type="SUPFAM" id="SSF47336">
    <property type="entry name" value="ACP-like"/>
    <property type="match status" value="1"/>
</dbReference>
<reference evidence="4 5" key="1">
    <citation type="submission" date="2020-08" db="EMBL/GenBank/DDBJ databases">
        <title>Genomic Encyclopedia of Type Strains, Phase IV (KMG-IV): sequencing the most valuable type-strain genomes for metagenomic binning, comparative biology and taxonomic classification.</title>
        <authorList>
            <person name="Goeker M."/>
        </authorList>
    </citation>
    <scope>NUCLEOTIDE SEQUENCE [LARGE SCALE GENOMIC DNA]</scope>
    <source>
        <strain evidence="4 5">DSM 45385</strain>
    </source>
</reference>
<dbReference type="GO" id="GO:0031177">
    <property type="term" value="F:phosphopantetheine binding"/>
    <property type="evidence" value="ECO:0007669"/>
    <property type="project" value="InterPro"/>
</dbReference>
<evidence type="ECO:0000313" key="4">
    <source>
        <dbReference type="EMBL" id="MBB5077132.1"/>
    </source>
</evidence>
<dbReference type="EMBL" id="JACHIN010000003">
    <property type="protein sequence ID" value="MBB5077132.1"/>
    <property type="molecule type" value="Genomic_DNA"/>
</dbReference>
<protein>
    <submittedName>
        <fullName evidence="4">Acyl carrier protein</fullName>
    </submittedName>
</protein>
<proteinExistence type="predicted"/>
<dbReference type="AlphaFoldDB" id="A0A7W8A092"/>
<dbReference type="InterPro" id="IPR009081">
    <property type="entry name" value="PP-bd_ACP"/>
</dbReference>
<dbReference type="InterPro" id="IPR036736">
    <property type="entry name" value="ACP-like_sf"/>
</dbReference>
<dbReference type="Pfam" id="PF00550">
    <property type="entry name" value="PP-binding"/>
    <property type="match status" value="1"/>
</dbReference>
<keyword evidence="1" id="KW-0596">Phosphopantetheine</keyword>
<accession>A0A7W8A092</accession>
<evidence type="ECO:0000256" key="2">
    <source>
        <dbReference type="ARBA" id="ARBA00022553"/>
    </source>
</evidence>
<sequence length="81" mass="8862">MEFTDSTLRDLLASVGLPSQAGDGAAESTFDELGLDSLARVELATRIEDRFGVDVEDRITEHATPSEVRELVNQRLTAVTR</sequence>
<keyword evidence="5" id="KW-1185">Reference proteome</keyword>
<dbReference type="RefSeq" id="WP_221340297.1">
    <property type="nucleotide sequence ID" value="NZ_JACHIN010000003.1"/>
</dbReference>
<dbReference type="SMART" id="SM00823">
    <property type="entry name" value="PKS_PP"/>
    <property type="match status" value="1"/>
</dbReference>
<keyword evidence="2" id="KW-0597">Phosphoprotein</keyword>
<comment type="caution">
    <text evidence="4">The sequence shown here is derived from an EMBL/GenBank/DDBJ whole genome shotgun (WGS) entry which is preliminary data.</text>
</comment>
<evidence type="ECO:0000259" key="3">
    <source>
        <dbReference type="PROSITE" id="PS50075"/>
    </source>
</evidence>
<name>A0A7W8A092_9ACTN</name>
<dbReference type="Gene3D" id="1.10.1200.10">
    <property type="entry name" value="ACP-like"/>
    <property type="match status" value="1"/>
</dbReference>
<organism evidence="4 5">
    <name type="scientific">Nonomuraea endophytica</name>
    <dbReference type="NCBI Taxonomy" id="714136"/>
    <lineage>
        <taxon>Bacteria</taxon>
        <taxon>Bacillati</taxon>
        <taxon>Actinomycetota</taxon>
        <taxon>Actinomycetes</taxon>
        <taxon>Streptosporangiales</taxon>
        <taxon>Streptosporangiaceae</taxon>
        <taxon>Nonomuraea</taxon>
    </lineage>
</organism>
<feature type="domain" description="Carrier" evidence="3">
    <location>
        <begin position="1"/>
        <end position="79"/>
    </location>
</feature>
<dbReference type="PROSITE" id="PS50075">
    <property type="entry name" value="CARRIER"/>
    <property type="match status" value="1"/>
</dbReference>
<dbReference type="InterPro" id="IPR020806">
    <property type="entry name" value="PKS_PP-bd"/>
</dbReference>
<dbReference type="Proteomes" id="UP000568380">
    <property type="component" value="Unassembled WGS sequence"/>
</dbReference>
<evidence type="ECO:0000313" key="5">
    <source>
        <dbReference type="Proteomes" id="UP000568380"/>
    </source>
</evidence>